<reference evidence="1" key="1">
    <citation type="journal article" date="2020" name="Nature">
        <title>Giant virus diversity and host interactions through global metagenomics.</title>
        <authorList>
            <person name="Schulz F."/>
            <person name="Roux S."/>
            <person name="Paez-Espino D."/>
            <person name="Jungbluth S."/>
            <person name="Walsh D.A."/>
            <person name="Denef V.J."/>
            <person name="McMahon K.D."/>
            <person name="Konstantinidis K.T."/>
            <person name="Eloe-Fadrosh E.A."/>
            <person name="Kyrpides N.C."/>
            <person name="Woyke T."/>
        </authorList>
    </citation>
    <scope>NUCLEOTIDE SEQUENCE</scope>
    <source>
        <strain evidence="1">GVMAG-S-ERX555907-102</strain>
    </source>
</reference>
<organism evidence="1">
    <name type="scientific">viral metagenome</name>
    <dbReference type="NCBI Taxonomy" id="1070528"/>
    <lineage>
        <taxon>unclassified sequences</taxon>
        <taxon>metagenomes</taxon>
        <taxon>organismal metagenomes</taxon>
    </lineage>
</organism>
<evidence type="ECO:0000313" key="1">
    <source>
        <dbReference type="EMBL" id="QHU22333.1"/>
    </source>
</evidence>
<sequence length="343" mass="35809">MNKLKINARILLIIIISVFLIIPVVSVLSSKIFGIHEAYDDMQTDDTNTASTTDSSMTNTNKNIRMDRINMEGISYKAADGSEKVGGAGEHLYCMTGDITCKDGESPLTTDTNGATYTDANGKRHNSFQYSCGTNSFAECTNKMSSFSENKTSFFDSDNNETVLNGPTDDAFKGFLGPYDYVPMKIEDDYVYLYDNTGTSYTSSSACYLYGNCTGQVDHSNLDNVGAGDAAGNAVGDAAGNAIGDAAGNAIGDAAGNAIGDAVGDAAGNAVGGGSGGGPNCTATTNQNFKCLADNGAKPGDPLCCGQDGVLQDTKYNCPSEYPHCIGYKCGETWGKCSTTAAN</sequence>
<proteinExistence type="predicted"/>
<protein>
    <submittedName>
        <fullName evidence="1">Uncharacterized protein</fullName>
    </submittedName>
</protein>
<name>A0A6C0KYK1_9ZZZZ</name>
<accession>A0A6C0KYK1</accession>
<dbReference type="EMBL" id="MN741005">
    <property type="protein sequence ID" value="QHU22333.1"/>
    <property type="molecule type" value="Genomic_DNA"/>
</dbReference>
<dbReference type="AlphaFoldDB" id="A0A6C0KYK1"/>